<evidence type="ECO:0000313" key="3">
    <source>
        <dbReference type="Proteomes" id="UP000318375"/>
    </source>
</evidence>
<gene>
    <name evidence="2" type="primary">88</name>
    <name evidence="2" type="ORF">SEA_PUPPER_88</name>
</gene>
<feature type="compositionally biased region" description="Low complexity" evidence="1">
    <location>
        <begin position="618"/>
        <end position="629"/>
    </location>
</feature>
<organism evidence="2 3">
    <name type="scientific">Gordonia phage Pupper</name>
    <dbReference type="NCBI Taxonomy" id="2571249"/>
    <lineage>
        <taxon>Viruses</taxon>
        <taxon>Duplodnaviria</taxon>
        <taxon>Heunggongvirae</taxon>
        <taxon>Uroviricota</taxon>
        <taxon>Caudoviricetes</taxon>
        <taxon>Puppervirus</taxon>
        <taxon>Puppervirus Pupper</taxon>
    </lineage>
</organism>
<keyword evidence="3" id="KW-1185">Reference proteome</keyword>
<evidence type="ECO:0000256" key="1">
    <source>
        <dbReference type="SAM" id="MobiDB-lite"/>
    </source>
</evidence>
<dbReference type="EMBL" id="MK977695">
    <property type="protein sequence ID" value="QDF18574.1"/>
    <property type="molecule type" value="Genomic_DNA"/>
</dbReference>
<sequence>MPGRNWDSEVSRLRGQGTTLPNNRYAARNEAANMERAAKNRTLTATMNRQKLAAHSRQAGTIHQATNMQIAMPKIRQPLGSLADKGIPFNVESDDELKEIRRWARLFYSTHDLIPLLIDIYSKFPIVGLELQSKDPLIQTFYEDMFFGDDLNYMEFLPDAFGREYFTAGEVTSLAHFNESLGVWSSEEILNPDMLRVSKSMFVQRERVQLMVKEMVDSMRQGPEGLGGSGDNVEETPSERAQRVEDFAALARDYPEMIQAAAQNDGLDISDALLSRVVNRTSPWAMRGTPHLLRSFRTLMSEESLNAAQDAVADRLYSPMILATLGIPDVGDGEPWIPSTEELEDVRNDMQTAFASDFRFVAHNFGLKIESVFGRESVPNLDNDFSRIDAKLMQAWGIGEALISGGTSGPYASSALNREFVTQMMVGFQNALKRHILKRAAVVAEAQQHYDFDLKGGVRVPIYREIVEVDEETGREYIRKVPKLLLPEVSFSTLNLRDEAQERAFISQLKAMGVPISDKKLAVNVDVDFEQELERQSEESVAKMMATAQAMRKTQVMCDQQNLPYPPELAQHLMATLQLRQANDQTQMTDAEKDVAVAQSEMQLDQMEQMEAQAGMMPPGMAPGMGAPGMMPPGGGDPAAMGGDSSVNPPQAVGPGAPGPGGGSAGDVNDQLMRAAATHIQGPHAKPPHADGPIGSEPMEDVPAPEAAPKAIEVPRNRTRPAESDDMRGNQPTARLHAVHDSDRNPGYIDGVFDARSEYRMSQITKGPSSYGNRNIVDTDEVERQVQRLEAASVMHRPKRHPKVEELVQDPTFYRATNMSSYEGQIKADWPEILDGGGKAQESKKVLEGMLELYYQMYGVEPSW</sequence>
<feature type="region of interest" description="Disordered" evidence="1">
    <location>
        <begin position="1"/>
        <end position="21"/>
    </location>
</feature>
<evidence type="ECO:0000313" key="2">
    <source>
        <dbReference type="EMBL" id="QDF18574.1"/>
    </source>
</evidence>
<protein>
    <submittedName>
        <fullName evidence="2">Portal protein</fullName>
    </submittedName>
</protein>
<dbReference type="RefSeq" id="YP_010058876.1">
    <property type="nucleotide sequence ID" value="NC_054723.1"/>
</dbReference>
<reference evidence="2 3" key="1">
    <citation type="submission" date="2019-05" db="EMBL/GenBank/DDBJ databases">
        <authorList>
            <person name="Pope W.H."/>
            <person name="Garlena R.A."/>
            <person name="Russell D.A."/>
            <person name="Jacobs-Sera D."/>
            <person name="Hatfull G.F."/>
        </authorList>
    </citation>
    <scope>NUCLEOTIDE SEQUENCE [LARGE SCALE GENOMIC DNA]</scope>
</reference>
<accession>A0A4Y6ETF1</accession>
<feature type="compositionally biased region" description="Low complexity" evidence="1">
    <location>
        <begin position="638"/>
        <end position="655"/>
    </location>
</feature>
<feature type="compositionally biased region" description="Basic and acidic residues" evidence="1">
    <location>
        <begin position="1"/>
        <end position="12"/>
    </location>
</feature>
<feature type="region of interest" description="Disordered" evidence="1">
    <location>
        <begin position="618"/>
        <end position="668"/>
    </location>
</feature>
<proteinExistence type="predicted"/>
<name>A0A4Y6ETF1_9CAUD</name>
<dbReference type="GeneID" id="64766107"/>
<dbReference type="KEGG" id="vg:64766107"/>
<feature type="compositionally biased region" description="Basic and acidic residues" evidence="1">
    <location>
        <begin position="713"/>
        <end position="728"/>
    </location>
</feature>
<feature type="region of interest" description="Disordered" evidence="1">
    <location>
        <begin position="682"/>
        <end position="731"/>
    </location>
</feature>
<dbReference type="Proteomes" id="UP000318375">
    <property type="component" value="Segment"/>
</dbReference>